<feature type="transmembrane region" description="Helical" evidence="1">
    <location>
        <begin position="6"/>
        <end position="31"/>
    </location>
</feature>
<comment type="caution">
    <text evidence="2">The sequence shown here is derived from an EMBL/GenBank/DDBJ whole genome shotgun (WGS) entry which is preliminary data.</text>
</comment>
<evidence type="ECO:0000313" key="3">
    <source>
        <dbReference type="Proteomes" id="UP000055048"/>
    </source>
</evidence>
<keyword evidence="3" id="KW-1185">Reference proteome</keyword>
<proteinExistence type="predicted"/>
<accession>A0A0V0UAB7</accession>
<dbReference type="AlphaFoldDB" id="A0A0V0UAB7"/>
<keyword evidence="1" id="KW-1133">Transmembrane helix</keyword>
<protein>
    <submittedName>
        <fullName evidence="2">Uncharacterized protein</fullName>
    </submittedName>
</protein>
<evidence type="ECO:0000313" key="2">
    <source>
        <dbReference type="EMBL" id="KRX48340.1"/>
    </source>
</evidence>
<evidence type="ECO:0000256" key="1">
    <source>
        <dbReference type="SAM" id="Phobius"/>
    </source>
</evidence>
<keyword evidence="1" id="KW-0472">Membrane</keyword>
<dbReference type="EMBL" id="JYDJ01000030">
    <property type="protein sequence ID" value="KRX48340.1"/>
    <property type="molecule type" value="Genomic_DNA"/>
</dbReference>
<dbReference type="Proteomes" id="UP000055048">
    <property type="component" value="Unassembled WGS sequence"/>
</dbReference>
<keyword evidence="1" id="KW-0812">Transmembrane</keyword>
<reference evidence="2 3" key="1">
    <citation type="submission" date="2015-01" db="EMBL/GenBank/DDBJ databases">
        <title>Evolution of Trichinella species and genotypes.</title>
        <authorList>
            <person name="Korhonen P.K."/>
            <person name="Edoardo P."/>
            <person name="Giuseppe L.R."/>
            <person name="Gasser R.B."/>
        </authorList>
    </citation>
    <scope>NUCLEOTIDE SEQUENCE [LARGE SCALE GENOMIC DNA]</scope>
    <source>
        <strain evidence="2">ISS417</strain>
    </source>
</reference>
<gene>
    <name evidence="2" type="ORF">T05_10783</name>
</gene>
<sequence>MSCLLLGYVIYLGNWDVLIFLVICFFPFGLLPTTSDIDELIIINNKLNSVSCTSGNGDCVQLAPPTGRWSGLRTGLASQLPAGGLHPVASVFIFDWAETSSSSSSSLILFRRFS</sequence>
<name>A0A0V0UAB7_9BILA</name>
<organism evidence="2 3">
    <name type="scientific">Trichinella murrelli</name>
    <dbReference type="NCBI Taxonomy" id="144512"/>
    <lineage>
        <taxon>Eukaryota</taxon>
        <taxon>Metazoa</taxon>
        <taxon>Ecdysozoa</taxon>
        <taxon>Nematoda</taxon>
        <taxon>Enoplea</taxon>
        <taxon>Dorylaimia</taxon>
        <taxon>Trichinellida</taxon>
        <taxon>Trichinellidae</taxon>
        <taxon>Trichinella</taxon>
    </lineage>
</organism>
<dbReference type="OrthoDB" id="10361099at2759"/>